<sequence>MRRARAAPCGLLPKQKLALLPLLLLLFHRTSPHGSPRPLRCYGVGPLGDLNCSWESLGDLRAPSMLHLQSQKYHSNRTWTVAVPTGQSWVTIPREQFTTSDELLVWGAKAGRPLWSPVFVNLETQSNRQEGGCYLEGGGAGGPDSMYPGLPSSVKPEAPQLDPDVDFSEDDPLEATVQWSPPSWPPHKVLVCQFHYRRCQQMAWILLERELKSIPLTPVEIQDLELATGYEVSGRCRMEKEEDLWGEWSPVLSFQTLPSAPKDVWISGNLCGTQGGQKSLLLWKAPGHCVQASYRVWFQVKGQELIPRETPCCSSSIPTQAEWVAVSAINATSWEPLTNLSLVCLDSGSAPHGVVVSSIAGSTELLVTWQQGSGEPKEHVVDWAQDGEPLENLSWVRLPPGNLSAVLQGHFEGGVPYRITVTAVSPGGLYPAPSVWSFREELAPLVGPVLWRLQDAPPGTPTIAWGEVPRHQLRGLLTHYTLCAQSGTRPSVCMNVSGSAQKITLPNLPWGPCELWMTASTIAGQGPPGPSLRLHLPDNTLKLKILPVVVLLWGLFLTCCGISLATSGRCLHLRHKVLPRWVWEKVPDPANSNSSKPHVEEIPQAQPPRDSPTLEVEEIEPLPVVEHPQASSRLDSGYEKHFLPTPEELGLLGPLPPGPNIWPEPGHERGTHLTTEDTEA</sequence>
<dbReference type="OrthoDB" id="5989951at2759"/>
<feature type="domain" description="Fibronectin type-III" evidence="15">
    <location>
        <begin position="155"/>
        <end position="259"/>
    </location>
</feature>
<keyword evidence="4 14" id="KW-0732">Signal</keyword>
<evidence type="ECO:0000256" key="10">
    <source>
        <dbReference type="ARBA" id="ARBA00070665"/>
    </source>
</evidence>
<dbReference type="PANTHER" id="PTHR48423">
    <property type="entry name" value="INTERLEUKIN-27 RECEPTOR SUBUNIT ALPHA"/>
    <property type="match status" value="1"/>
</dbReference>
<evidence type="ECO:0000256" key="2">
    <source>
        <dbReference type="ARBA" id="ARBA00008921"/>
    </source>
</evidence>
<evidence type="ECO:0000256" key="6">
    <source>
        <dbReference type="ARBA" id="ARBA00022989"/>
    </source>
</evidence>
<gene>
    <name evidence="19" type="primary">IL27RA</name>
    <name evidence="16" type="ORF">HJG60_006724</name>
</gene>
<dbReference type="InterPro" id="IPR013783">
    <property type="entry name" value="Ig-like_fold"/>
</dbReference>
<accession>A0A6J2M9P6</accession>
<feature type="domain" description="Fibronectin type-III" evidence="15">
    <location>
        <begin position="350"/>
        <end position="445"/>
    </location>
</feature>
<feature type="compositionally biased region" description="Low complexity" evidence="12">
    <location>
        <begin position="643"/>
        <end position="653"/>
    </location>
</feature>
<dbReference type="CTD" id="9466"/>
<dbReference type="Proteomes" id="UP000664940">
    <property type="component" value="Unassembled WGS sequence"/>
</dbReference>
<keyword evidence="7 13" id="KW-0472">Membrane</keyword>
<dbReference type="FunFam" id="2.60.40.10:FF:001521">
    <property type="entry name" value="Interleukin 27 receptor subunit alpha"/>
    <property type="match status" value="1"/>
</dbReference>
<evidence type="ECO:0000256" key="12">
    <source>
        <dbReference type="SAM" id="MobiDB-lite"/>
    </source>
</evidence>
<keyword evidence="6 13" id="KW-1133">Transmembrane helix</keyword>
<feature type="chain" id="PRO_5044641614" description="Interleukin-27 receptor subunit alpha" evidence="14">
    <location>
        <begin position="33"/>
        <end position="680"/>
    </location>
</feature>
<comment type="similarity">
    <text evidence="2">Belongs to the type I cytokine receptor family. Type 2 subfamily.</text>
</comment>
<evidence type="ECO:0000256" key="9">
    <source>
        <dbReference type="ARBA" id="ARBA00023180"/>
    </source>
</evidence>
<dbReference type="InterPro" id="IPR003961">
    <property type="entry name" value="FN3_dom"/>
</dbReference>
<name>A0A6J2M9P6_9CHIR</name>
<dbReference type="FunFam" id="2.60.40.10:FF:001691">
    <property type="entry name" value="interleukin-27 receptor subunit alpha"/>
    <property type="match status" value="1"/>
</dbReference>
<evidence type="ECO:0000256" key="5">
    <source>
        <dbReference type="ARBA" id="ARBA00022737"/>
    </source>
</evidence>
<feature type="compositionally biased region" description="Basic and acidic residues" evidence="12">
    <location>
        <begin position="665"/>
        <end position="680"/>
    </location>
</feature>
<evidence type="ECO:0000256" key="7">
    <source>
        <dbReference type="ARBA" id="ARBA00023136"/>
    </source>
</evidence>
<keyword evidence="5" id="KW-0677">Repeat</keyword>
<dbReference type="SMART" id="SM00060">
    <property type="entry name" value="FN3"/>
    <property type="match status" value="3"/>
</dbReference>
<evidence type="ECO:0000256" key="4">
    <source>
        <dbReference type="ARBA" id="ARBA00022729"/>
    </source>
</evidence>
<evidence type="ECO:0000256" key="13">
    <source>
        <dbReference type="SAM" id="Phobius"/>
    </source>
</evidence>
<evidence type="ECO:0000313" key="17">
    <source>
        <dbReference type="Proteomes" id="UP000504628"/>
    </source>
</evidence>
<dbReference type="FunFam" id="2.60.40.10:FF:001712">
    <property type="entry name" value="Interleukin-27 receptor subunit alpha"/>
    <property type="match status" value="1"/>
</dbReference>
<dbReference type="AlphaFoldDB" id="A0A6J2M9P6"/>
<dbReference type="EMBL" id="JABVXQ010000008">
    <property type="protein sequence ID" value="KAF6094303.1"/>
    <property type="molecule type" value="Genomic_DNA"/>
</dbReference>
<dbReference type="InterPro" id="IPR036116">
    <property type="entry name" value="FN3_sf"/>
</dbReference>
<proteinExistence type="inferred from homology"/>
<protein>
    <recommendedName>
        <fullName evidence="10">Interleukin-27 receptor subunit alpha</fullName>
    </recommendedName>
    <alternativeName>
        <fullName evidence="11">Type I T-cell cytokine receptor</fullName>
    </alternativeName>
</protein>
<evidence type="ECO:0000259" key="15">
    <source>
        <dbReference type="PROSITE" id="PS50853"/>
    </source>
</evidence>
<keyword evidence="3 13" id="KW-0812">Transmembrane</keyword>
<dbReference type="GO" id="GO:0005886">
    <property type="term" value="C:plasma membrane"/>
    <property type="evidence" value="ECO:0007669"/>
    <property type="project" value="UniProtKB-ARBA"/>
</dbReference>
<keyword evidence="17" id="KW-1185">Reference proteome</keyword>
<evidence type="ECO:0000256" key="11">
    <source>
        <dbReference type="ARBA" id="ARBA00078561"/>
    </source>
</evidence>
<dbReference type="RefSeq" id="XP_028376742.1">
    <property type="nucleotide sequence ID" value="XM_028520941.2"/>
</dbReference>
<feature type="region of interest" description="Disordered" evidence="12">
    <location>
        <begin position="587"/>
        <end position="680"/>
    </location>
</feature>
<comment type="subcellular location">
    <subcellularLocation>
        <location evidence="1">Membrane</location>
        <topology evidence="1">Single-pass type I membrane protein</topology>
    </subcellularLocation>
</comment>
<keyword evidence="8 16" id="KW-0675">Receptor</keyword>
<dbReference type="CDD" id="cd00063">
    <property type="entry name" value="FN3"/>
    <property type="match status" value="1"/>
</dbReference>
<organism evidence="17 19">
    <name type="scientific">Phyllostomus discolor</name>
    <name type="common">pale spear-nosed bat</name>
    <dbReference type="NCBI Taxonomy" id="89673"/>
    <lineage>
        <taxon>Eukaryota</taxon>
        <taxon>Metazoa</taxon>
        <taxon>Chordata</taxon>
        <taxon>Craniata</taxon>
        <taxon>Vertebrata</taxon>
        <taxon>Euteleostomi</taxon>
        <taxon>Mammalia</taxon>
        <taxon>Eutheria</taxon>
        <taxon>Laurasiatheria</taxon>
        <taxon>Chiroptera</taxon>
        <taxon>Yangochiroptera</taxon>
        <taxon>Phyllostomidae</taxon>
        <taxon>Phyllostominae</taxon>
        <taxon>Phyllostomus</taxon>
    </lineage>
</organism>
<reference evidence="19" key="2">
    <citation type="submission" date="2025-04" db="UniProtKB">
        <authorList>
            <consortium name="RefSeq"/>
        </authorList>
    </citation>
    <scope>IDENTIFICATION</scope>
    <source>
        <tissue evidence="19">Muscle</tissue>
    </source>
</reference>
<evidence type="ECO:0000256" key="14">
    <source>
        <dbReference type="SAM" id="SignalP"/>
    </source>
</evidence>
<evidence type="ECO:0000313" key="19">
    <source>
        <dbReference type="RefSeq" id="XP_028376742.1"/>
    </source>
</evidence>
<dbReference type="Gene3D" id="2.60.40.10">
    <property type="entry name" value="Immunoglobulins"/>
    <property type="match status" value="2"/>
</dbReference>
<feature type="signal peptide" evidence="14">
    <location>
        <begin position="1"/>
        <end position="32"/>
    </location>
</feature>
<keyword evidence="9" id="KW-0325">Glycoprotein</keyword>
<dbReference type="PROSITE" id="PS50853">
    <property type="entry name" value="FN3"/>
    <property type="match status" value="3"/>
</dbReference>
<dbReference type="GeneID" id="114503389"/>
<dbReference type="KEGG" id="pdic:114503389"/>
<evidence type="ECO:0000313" key="18">
    <source>
        <dbReference type="Proteomes" id="UP000664940"/>
    </source>
</evidence>
<reference evidence="16 18" key="1">
    <citation type="journal article" date="2020" name="Nature">
        <title>Six reference-quality genomes reveal evolution of bat adaptations.</title>
        <authorList>
            <person name="Jebb D."/>
            <person name="Huang Z."/>
            <person name="Pippel M."/>
            <person name="Hughes G.M."/>
            <person name="Lavrichenko K."/>
            <person name="Devanna P."/>
            <person name="Winkler S."/>
            <person name="Jermiin L.S."/>
            <person name="Skirmuntt E.C."/>
            <person name="Katzourakis A."/>
            <person name="Burkitt-Gray L."/>
            <person name="Ray D.A."/>
            <person name="Sullivan K.A.M."/>
            <person name="Roscito J.G."/>
            <person name="Kirilenko B.M."/>
            <person name="Davalos L.M."/>
            <person name="Corthals A.P."/>
            <person name="Power M.L."/>
            <person name="Jones G."/>
            <person name="Ransome R.D."/>
            <person name="Dechmann D.K.N."/>
            <person name="Locatelli A.G."/>
            <person name="Puechmaille S.J."/>
            <person name="Fedrigo O."/>
            <person name="Jarvis E.D."/>
            <person name="Hiller M."/>
            <person name="Vernes S.C."/>
            <person name="Myers E.W."/>
            <person name="Teeling E.C."/>
        </authorList>
    </citation>
    <scope>NUCLEOTIDE SEQUENCE [LARGE SCALE GENOMIC DNA]</scope>
    <source>
        <strain evidence="16">Bat1K_MPI-CBG_1</strain>
    </source>
</reference>
<evidence type="ECO:0000256" key="1">
    <source>
        <dbReference type="ARBA" id="ARBA00004479"/>
    </source>
</evidence>
<dbReference type="PANTHER" id="PTHR48423:SF1">
    <property type="entry name" value="INTERLEUKIN-27 RECEPTOR SUBUNIT ALPHA"/>
    <property type="match status" value="1"/>
</dbReference>
<feature type="transmembrane region" description="Helical" evidence="13">
    <location>
        <begin position="545"/>
        <end position="566"/>
    </location>
</feature>
<feature type="domain" description="Fibronectin type-III" evidence="15">
    <location>
        <begin position="447"/>
        <end position="539"/>
    </location>
</feature>
<dbReference type="Proteomes" id="UP000504628">
    <property type="component" value="Chromosome 8"/>
</dbReference>
<dbReference type="InterPro" id="IPR052672">
    <property type="entry name" value="Type1_Cytokine_Rcpt_Type2"/>
</dbReference>
<dbReference type="GO" id="GO:0045509">
    <property type="term" value="F:interleukin-27 receptor activity"/>
    <property type="evidence" value="ECO:0007669"/>
    <property type="project" value="TreeGrafter"/>
</dbReference>
<evidence type="ECO:0000256" key="3">
    <source>
        <dbReference type="ARBA" id="ARBA00022692"/>
    </source>
</evidence>
<evidence type="ECO:0000313" key="16">
    <source>
        <dbReference type="EMBL" id="KAF6094303.1"/>
    </source>
</evidence>
<evidence type="ECO:0000256" key="8">
    <source>
        <dbReference type="ARBA" id="ARBA00023170"/>
    </source>
</evidence>
<dbReference type="SUPFAM" id="SSF49265">
    <property type="entry name" value="Fibronectin type III"/>
    <property type="match status" value="2"/>
</dbReference>